<sequence length="69" mass="7959">MYCHLSLPSIFKEEAVRVPLRQLHLEALSFSCGREGESFNRHKCIDESISQSEVLELDTFIALSFSLWN</sequence>
<evidence type="ECO:0000313" key="1">
    <source>
        <dbReference type="EMBL" id="KAL2643519.1"/>
    </source>
</evidence>
<dbReference type="Proteomes" id="UP001605036">
    <property type="component" value="Unassembled WGS sequence"/>
</dbReference>
<accession>A0ABD1Z9D3</accession>
<gene>
    <name evidence="1" type="ORF">R1flu_011106</name>
</gene>
<proteinExistence type="predicted"/>
<dbReference type="AlphaFoldDB" id="A0ABD1Z9D3"/>
<comment type="caution">
    <text evidence="1">The sequence shown here is derived from an EMBL/GenBank/DDBJ whole genome shotgun (WGS) entry which is preliminary data.</text>
</comment>
<dbReference type="EMBL" id="JBHFFA010000002">
    <property type="protein sequence ID" value="KAL2643519.1"/>
    <property type="molecule type" value="Genomic_DNA"/>
</dbReference>
<name>A0ABD1Z9D3_9MARC</name>
<keyword evidence="2" id="KW-1185">Reference proteome</keyword>
<reference evidence="1 2" key="1">
    <citation type="submission" date="2024-09" db="EMBL/GenBank/DDBJ databases">
        <title>Chromosome-scale assembly of Riccia fluitans.</title>
        <authorList>
            <person name="Paukszto L."/>
            <person name="Sawicki J."/>
            <person name="Karawczyk K."/>
            <person name="Piernik-Szablinska J."/>
            <person name="Szczecinska M."/>
            <person name="Mazdziarz M."/>
        </authorList>
    </citation>
    <scope>NUCLEOTIDE SEQUENCE [LARGE SCALE GENOMIC DNA]</scope>
    <source>
        <strain evidence="1">Rf_01</strain>
        <tissue evidence="1">Aerial parts of the thallus</tissue>
    </source>
</reference>
<evidence type="ECO:0000313" key="2">
    <source>
        <dbReference type="Proteomes" id="UP001605036"/>
    </source>
</evidence>
<organism evidence="1 2">
    <name type="scientific">Riccia fluitans</name>
    <dbReference type="NCBI Taxonomy" id="41844"/>
    <lineage>
        <taxon>Eukaryota</taxon>
        <taxon>Viridiplantae</taxon>
        <taxon>Streptophyta</taxon>
        <taxon>Embryophyta</taxon>
        <taxon>Marchantiophyta</taxon>
        <taxon>Marchantiopsida</taxon>
        <taxon>Marchantiidae</taxon>
        <taxon>Marchantiales</taxon>
        <taxon>Ricciaceae</taxon>
        <taxon>Riccia</taxon>
    </lineage>
</organism>
<protein>
    <submittedName>
        <fullName evidence="1">Uncharacterized protein</fullName>
    </submittedName>
</protein>